<keyword evidence="9" id="KW-1185">Reference proteome</keyword>
<proteinExistence type="inferred from homology"/>
<keyword evidence="5 7" id="KW-0067">ATP-binding</keyword>
<dbReference type="InterPro" id="IPR027417">
    <property type="entry name" value="P-loop_NTPase"/>
</dbReference>
<dbReference type="OrthoDB" id="9800332at2"/>
<dbReference type="GO" id="GO:0005524">
    <property type="term" value="F:ATP binding"/>
    <property type="evidence" value="ECO:0007669"/>
    <property type="project" value="UniProtKB-UniRule"/>
</dbReference>
<dbReference type="UniPathway" id="UPA00053">
    <property type="reaction ID" value="UER00088"/>
</dbReference>
<dbReference type="AlphaFoldDB" id="C7MLR5"/>
<dbReference type="Gene3D" id="3.40.50.300">
    <property type="entry name" value="P-loop containing nucleotide triphosphate hydrolases"/>
    <property type="match status" value="1"/>
</dbReference>
<evidence type="ECO:0000256" key="1">
    <source>
        <dbReference type="ARBA" id="ARBA00022605"/>
    </source>
</evidence>
<reference evidence="8 9" key="1">
    <citation type="journal article" date="2009" name="Stand. Genomic Sci.">
        <title>Complete genome sequence of Cryptobacterium curtum type strain (12-3).</title>
        <authorList>
            <person name="Mavrommatis K."/>
            <person name="Pukall R."/>
            <person name="Rohde C."/>
            <person name="Chen F."/>
            <person name="Sims D."/>
            <person name="Brettin T."/>
            <person name="Kuske C."/>
            <person name="Detter J.C."/>
            <person name="Han C."/>
            <person name="Lapidus A."/>
            <person name="Copeland A."/>
            <person name="Glavina Del Rio T."/>
            <person name="Nolan M."/>
            <person name="Lucas S."/>
            <person name="Tice H."/>
            <person name="Cheng J.F."/>
            <person name="Bruce D."/>
            <person name="Goodwin L."/>
            <person name="Pitluck S."/>
            <person name="Ovchinnikova G."/>
            <person name="Pati A."/>
            <person name="Ivanova N."/>
            <person name="Chen A."/>
            <person name="Palaniappan K."/>
            <person name="Chain P."/>
            <person name="D'haeseleer P."/>
            <person name="Goker M."/>
            <person name="Bristow J."/>
            <person name="Eisen J.A."/>
            <person name="Markowitz V."/>
            <person name="Hugenholtz P."/>
            <person name="Rohde M."/>
            <person name="Klenk H.P."/>
            <person name="Kyrpides N.C."/>
        </authorList>
    </citation>
    <scope>NUCLEOTIDE SEQUENCE [LARGE SCALE GENOMIC DNA]</scope>
    <source>
        <strain evidence="9">ATCC 700683 / DSM 15641 / 12-3</strain>
    </source>
</reference>
<dbReference type="InterPro" id="IPR000623">
    <property type="entry name" value="Shikimate_kinase/TSH1"/>
</dbReference>
<evidence type="ECO:0000256" key="4">
    <source>
        <dbReference type="ARBA" id="ARBA00022777"/>
    </source>
</evidence>
<evidence type="ECO:0000313" key="8">
    <source>
        <dbReference type="EMBL" id="ACU93871.1"/>
    </source>
</evidence>
<comment type="catalytic activity">
    <reaction evidence="7">
        <text>shikimate + ATP = 3-phosphoshikimate + ADP + H(+)</text>
        <dbReference type="Rhea" id="RHEA:13121"/>
        <dbReference type="ChEBI" id="CHEBI:15378"/>
        <dbReference type="ChEBI" id="CHEBI:30616"/>
        <dbReference type="ChEBI" id="CHEBI:36208"/>
        <dbReference type="ChEBI" id="CHEBI:145989"/>
        <dbReference type="ChEBI" id="CHEBI:456216"/>
        <dbReference type="EC" id="2.7.1.71"/>
    </reaction>
</comment>
<feature type="binding site" evidence="7">
    <location>
        <position position="145"/>
    </location>
    <ligand>
        <name>substrate</name>
    </ligand>
</feature>
<dbReference type="eggNOG" id="COG0703">
    <property type="taxonomic scope" value="Bacteria"/>
</dbReference>
<evidence type="ECO:0000256" key="2">
    <source>
        <dbReference type="ARBA" id="ARBA00022679"/>
    </source>
</evidence>
<feature type="binding site" evidence="7">
    <location>
        <begin position="23"/>
        <end position="28"/>
    </location>
    <ligand>
        <name>ATP</name>
        <dbReference type="ChEBI" id="CHEBI:30616"/>
    </ligand>
</feature>
<dbReference type="Pfam" id="PF01202">
    <property type="entry name" value="SKI"/>
    <property type="match status" value="1"/>
</dbReference>
<protein>
    <recommendedName>
        <fullName evidence="7">Shikimate kinase</fullName>
        <shortName evidence="7">SK</shortName>
        <ecNumber evidence="7">2.7.1.71</ecNumber>
    </recommendedName>
</protein>
<dbReference type="CDD" id="cd00464">
    <property type="entry name" value="SK"/>
    <property type="match status" value="1"/>
</dbReference>
<dbReference type="GO" id="GO:0009073">
    <property type="term" value="P:aromatic amino acid family biosynthetic process"/>
    <property type="evidence" value="ECO:0007669"/>
    <property type="project" value="UniProtKB-KW"/>
</dbReference>
<feature type="binding site" evidence="7">
    <location>
        <position position="27"/>
    </location>
    <ligand>
        <name>Mg(2+)</name>
        <dbReference type="ChEBI" id="CHEBI:18420"/>
    </ligand>
</feature>
<dbReference type="SUPFAM" id="SSF52540">
    <property type="entry name" value="P-loop containing nucleoside triphosphate hydrolases"/>
    <property type="match status" value="1"/>
</dbReference>
<evidence type="ECO:0000256" key="6">
    <source>
        <dbReference type="ARBA" id="ARBA00023141"/>
    </source>
</evidence>
<keyword evidence="7" id="KW-0460">Magnesium</keyword>
<keyword evidence="3 7" id="KW-0547">Nucleotide-binding</keyword>
<keyword evidence="7" id="KW-0963">Cytoplasm</keyword>
<comment type="caution">
    <text evidence="7">Lacks conserved residue(s) required for the propagation of feature annotation.</text>
</comment>
<evidence type="ECO:0000256" key="7">
    <source>
        <dbReference type="HAMAP-Rule" id="MF_00109"/>
    </source>
</evidence>
<dbReference type="STRING" id="469378.Ccur_01390"/>
<comment type="subcellular location">
    <subcellularLocation>
        <location evidence="7">Cytoplasm</location>
    </subcellularLocation>
</comment>
<feature type="binding site" evidence="7">
    <location>
        <position position="69"/>
    </location>
    <ligand>
        <name>substrate</name>
    </ligand>
</feature>
<dbReference type="GO" id="GO:0009423">
    <property type="term" value="P:chorismate biosynthetic process"/>
    <property type="evidence" value="ECO:0007669"/>
    <property type="project" value="UniProtKB-UniRule"/>
</dbReference>
<organism evidence="8 9">
    <name type="scientific">Cryptobacterium curtum (strain ATCC 700683 / DSM 15641 / CCUG 43107 / 12-3)</name>
    <dbReference type="NCBI Taxonomy" id="469378"/>
    <lineage>
        <taxon>Bacteria</taxon>
        <taxon>Bacillati</taxon>
        <taxon>Actinomycetota</taxon>
        <taxon>Coriobacteriia</taxon>
        <taxon>Eggerthellales</taxon>
        <taxon>Eggerthellaceae</taxon>
        <taxon>Cryptobacterium</taxon>
    </lineage>
</organism>
<dbReference type="GO" id="GO:0000287">
    <property type="term" value="F:magnesium ion binding"/>
    <property type="evidence" value="ECO:0007669"/>
    <property type="project" value="UniProtKB-UniRule"/>
</dbReference>
<dbReference type="InterPro" id="IPR031322">
    <property type="entry name" value="Shikimate/glucono_kinase"/>
</dbReference>
<dbReference type="PANTHER" id="PTHR21087">
    <property type="entry name" value="SHIKIMATE KINASE"/>
    <property type="match status" value="1"/>
</dbReference>
<feature type="binding site" evidence="7">
    <location>
        <position position="45"/>
    </location>
    <ligand>
        <name>substrate</name>
    </ligand>
</feature>
<evidence type="ECO:0000256" key="5">
    <source>
        <dbReference type="ARBA" id="ARBA00022840"/>
    </source>
</evidence>
<dbReference type="EMBL" id="CP001682">
    <property type="protein sequence ID" value="ACU93871.1"/>
    <property type="molecule type" value="Genomic_DNA"/>
</dbReference>
<dbReference type="GO" id="GO:0004765">
    <property type="term" value="F:shikimate kinase activity"/>
    <property type="evidence" value="ECO:0007669"/>
    <property type="project" value="UniProtKB-UniRule"/>
</dbReference>
<feature type="binding site" evidence="7">
    <location>
        <position position="129"/>
    </location>
    <ligand>
        <name>ATP</name>
        <dbReference type="ChEBI" id="CHEBI:30616"/>
    </ligand>
</feature>
<keyword evidence="2 7" id="KW-0808">Transferase</keyword>
<keyword evidence="6 7" id="KW-0057">Aromatic amino acid biosynthesis</keyword>
<dbReference type="GO" id="GO:0005829">
    <property type="term" value="C:cytosol"/>
    <property type="evidence" value="ECO:0007669"/>
    <property type="project" value="TreeGrafter"/>
</dbReference>
<comment type="pathway">
    <text evidence="7">Metabolic intermediate biosynthesis; chorismate biosynthesis; chorismate from D-erythrose 4-phosphate and phosphoenolpyruvate: step 5/7.</text>
</comment>
<dbReference type="GO" id="GO:0008652">
    <property type="term" value="P:amino acid biosynthetic process"/>
    <property type="evidence" value="ECO:0007669"/>
    <property type="project" value="UniProtKB-KW"/>
</dbReference>
<feature type="binding site" evidence="7">
    <location>
        <position position="91"/>
    </location>
    <ligand>
        <name>substrate</name>
    </ligand>
</feature>
<evidence type="ECO:0000313" key="9">
    <source>
        <dbReference type="Proteomes" id="UP000000954"/>
    </source>
</evidence>
<keyword evidence="1 7" id="KW-0028">Amino-acid biosynthesis</keyword>
<dbReference type="PANTHER" id="PTHR21087:SF16">
    <property type="entry name" value="SHIKIMATE KINASE 1, CHLOROPLASTIC"/>
    <property type="match status" value="1"/>
</dbReference>
<dbReference type="HOGENOM" id="CLU_057607_4_3_11"/>
<dbReference type="EC" id="2.7.1.71" evidence="7"/>
<comment type="cofactor">
    <cofactor evidence="7">
        <name>Mg(2+)</name>
        <dbReference type="ChEBI" id="CHEBI:18420"/>
    </cofactor>
    <text evidence="7">Binds 1 Mg(2+) ion per subunit.</text>
</comment>
<gene>
    <name evidence="7" type="primary">aroK</name>
    <name evidence="8" type="ordered locus">Ccur_01390</name>
</gene>
<name>C7MLR5_CRYCD</name>
<dbReference type="KEGG" id="ccu:Ccur_01390"/>
<dbReference type="Proteomes" id="UP000000954">
    <property type="component" value="Chromosome"/>
</dbReference>
<comment type="similarity">
    <text evidence="7">Belongs to the shikimate kinase family.</text>
</comment>
<dbReference type="RefSeq" id="WP_012802560.1">
    <property type="nucleotide sequence ID" value="NC_013170.1"/>
</dbReference>
<accession>C7MLR5</accession>
<keyword evidence="7" id="KW-0479">Metal-binding</keyword>
<sequence>MARRHHAGGYELTKPVYFIGFMGAGKTSVSQYLAKTLGLASIDADEYLELLEDRIIADIFAEEGEESFRDLETQYLEELSRRSPRFIGCGGGVVKRPKNITIMKTHGYAVYLGVTAEEASHRIPNTDSRPLFKDIETARRTVAERIPLYEAAADAYVETTGYSVPEIADQVEAILLENGILVKED</sequence>
<comment type="function">
    <text evidence="7">Catalyzes the specific phosphorylation of the 3-hydroxyl group of shikimic acid using ATP as a cosubstrate.</text>
</comment>
<comment type="subunit">
    <text evidence="7">Monomer.</text>
</comment>
<keyword evidence="4 7" id="KW-0418">Kinase</keyword>
<evidence type="ECO:0000256" key="3">
    <source>
        <dbReference type="ARBA" id="ARBA00022741"/>
    </source>
</evidence>
<dbReference type="PRINTS" id="PR01100">
    <property type="entry name" value="SHIKIMTKNASE"/>
</dbReference>
<dbReference type="HAMAP" id="MF_00109">
    <property type="entry name" value="Shikimate_kinase"/>
    <property type="match status" value="1"/>
</dbReference>